<evidence type="ECO:0000313" key="1">
    <source>
        <dbReference type="EMBL" id="ALA48142.1"/>
    </source>
</evidence>
<dbReference type="RefSeq" id="YP_009188023.1">
    <property type="nucleotide sequence ID" value="NC_028662.1"/>
</dbReference>
<dbReference type="GeneID" id="26517076"/>
<dbReference type="KEGG" id="vg:26517076"/>
<sequence>MESRYVVTAKLMFSNREDALKAASRIDGHEYGSAHQGRVEFDGLLSAEVVVDEI</sequence>
<dbReference type="EMBL" id="KT206225">
    <property type="protein sequence ID" value="ALA48142.1"/>
    <property type="molecule type" value="Genomic_DNA"/>
</dbReference>
<reference evidence="1 2" key="1">
    <citation type="journal article" date="2016" name="Arch. Virol.">
        <title>Genome sequence of a cluster A13 mycobacteriophage detected in Mycobacterium phlei over a half century ago.</title>
        <authorList>
            <person name="Marton S."/>
            <person name="Feher E."/>
            <person name="Horvath B."/>
            <person name="Haber K."/>
            <person name="Somogyi P."/>
            <person name="Minarovits J."/>
            <person name="Banyai K."/>
        </authorList>
    </citation>
    <scope>NUCLEOTIDE SEQUENCE [LARGE SCALE GENOMIC DNA]</scope>
</reference>
<evidence type="ECO:0000313" key="2">
    <source>
        <dbReference type="Proteomes" id="UP000203948"/>
    </source>
</evidence>
<dbReference type="OrthoDB" id="25725at10239"/>
<proteinExistence type="predicted"/>
<protein>
    <submittedName>
        <fullName evidence="1">Uncharacterized protein</fullName>
    </submittedName>
</protein>
<keyword evidence="2" id="KW-1185">Reference proteome</keyword>
<dbReference type="Proteomes" id="UP000203948">
    <property type="component" value="Segment"/>
</dbReference>
<organism evidence="1 2">
    <name type="scientific">Mycobacterium phage Phlei</name>
    <dbReference type="NCBI Taxonomy" id="1690684"/>
    <lineage>
        <taxon>Viruses</taxon>
        <taxon>Duplodnaviria</taxon>
        <taxon>Heunggongvirae</taxon>
        <taxon>Uroviricota</taxon>
        <taxon>Caudoviricetes</taxon>
        <taxon>Phleivirus</taxon>
        <taxon>Phleivirus Phlei</taxon>
    </lineage>
</organism>
<name>A0A0N7E4H6_9CAUD</name>
<accession>A0A0N7E4H6</accession>